<feature type="transmembrane region" description="Helical" evidence="7">
    <location>
        <begin position="319"/>
        <end position="338"/>
    </location>
</feature>
<reference evidence="8 9" key="1">
    <citation type="submission" date="2019-12" db="EMBL/GenBank/DDBJ databases">
        <authorList>
            <person name="Li C."/>
            <person name="Zhao J."/>
        </authorList>
    </citation>
    <scope>NUCLEOTIDE SEQUENCE [LARGE SCALE GENOMIC DNA]</scope>
    <source>
        <strain evidence="8 9">NEAU-DD11</strain>
    </source>
</reference>
<evidence type="ECO:0000256" key="7">
    <source>
        <dbReference type="SAM" id="Phobius"/>
    </source>
</evidence>
<protein>
    <submittedName>
        <fullName evidence="8">Oligosaccharide flippase family protein</fullName>
    </submittedName>
</protein>
<dbReference type="PANTHER" id="PTHR30250">
    <property type="entry name" value="PST FAMILY PREDICTED COLANIC ACID TRANSPORTER"/>
    <property type="match status" value="1"/>
</dbReference>
<dbReference type="AlphaFoldDB" id="A0A7X3K652"/>
<feature type="transmembrane region" description="Helical" evidence="7">
    <location>
        <begin position="350"/>
        <end position="370"/>
    </location>
</feature>
<comment type="similarity">
    <text evidence="2">Belongs to the polysaccharide synthase family.</text>
</comment>
<keyword evidence="9" id="KW-1185">Reference proteome</keyword>
<comment type="caution">
    <text evidence="8">The sequence shown here is derived from an EMBL/GenBank/DDBJ whole genome shotgun (WGS) entry which is preliminary data.</text>
</comment>
<feature type="transmembrane region" description="Helical" evidence="7">
    <location>
        <begin position="438"/>
        <end position="457"/>
    </location>
</feature>
<keyword evidence="4 7" id="KW-0812">Transmembrane</keyword>
<dbReference type="InterPro" id="IPR050833">
    <property type="entry name" value="Poly_Biosynth_Transport"/>
</dbReference>
<feature type="transmembrane region" description="Helical" evidence="7">
    <location>
        <begin position="142"/>
        <end position="160"/>
    </location>
</feature>
<dbReference type="Proteomes" id="UP000443353">
    <property type="component" value="Unassembled WGS sequence"/>
</dbReference>
<feature type="transmembrane region" description="Helical" evidence="7">
    <location>
        <begin position="376"/>
        <end position="394"/>
    </location>
</feature>
<dbReference type="PANTHER" id="PTHR30250:SF10">
    <property type="entry name" value="LIPOPOLYSACCHARIDE BIOSYNTHESIS PROTEIN WZXC"/>
    <property type="match status" value="1"/>
</dbReference>
<organism evidence="8 9">
    <name type="scientific">Massilia cellulosiltytica</name>
    <dbReference type="NCBI Taxonomy" id="2683234"/>
    <lineage>
        <taxon>Bacteria</taxon>
        <taxon>Pseudomonadati</taxon>
        <taxon>Pseudomonadota</taxon>
        <taxon>Betaproteobacteria</taxon>
        <taxon>Burkholderiales</taxon>
        <taxon>Oxalobacteraceae</taxon>
        <taxon>Telluria group</taxon>
        <taxon>Massilia</taxon>
    </lineage>
</organism>
<evidence type="ECO:0000256" key="5">
    <source>
        <dbReference type="ARBA" id="ARBA00022989"/>
    </source>
</evidence>
<name>A0A7X3K652_9BURK</name>
<feature type="transmembrane region" description="Helical" evidence="7">
    <location>
        <begin position="111"/>
        <end position="133"/>
    </location>
</feature>
<evidence type="ECO:0000313" key="9">
    <source>
        <dbReference type="Proteomes" id="UP000443353"/>
    </source>
</evidence>
<evidence type="ECO:0000313" key="8">
    <source>
        <dbReference type="EMBL" id="MVW58895.1"/>
    </source>
</evidence>
<feature type="transmembrane region" description="Helical" evidence="7">
    <location>
        <begin position="406"/>
        <end position="432"/>
    </location>
</feature>
<evidence type="ECO:0000256" key="6">
    <source>
        <dbReference type="ARBA" id="ARBA00023136"/>
    </source>
</evidence>
<dbReference type="GO" id="GO:0005886">
    <property type="term" value="C:plasma membrane"/>
    <property type="evidence" value="ECO:0007669"/>
    <property type="project" value="UniProtKB-SubCell"/>
</dbReference>
<evidence type="ECO:0000256" key="2">
    <source>
        <dbReference type="ARBA" id="ARBA00007430"/>
    </source>
</evidence>
<proteinExistence type="inferred from homology"/>
<feature type="transmembrane region" description="Helical" evidence="7">
    <location>
        <begin position="286"/>
        <end position="313"/>
    </location>
</feature>
<dbReference type="RefSeq" id="WP_082577619.1">
    <property type="nucleotide sequence ID" value="NZ_WSES01000001.1"/>
</dbReference>
<sequence length="486" mass="52111">MADLRRSLVINFFATSGTKVLQFIVSILLARILSPSEIGIYSMTVVFVNFAQVFRDFGVSYYLQREPDLDNDKIRSATGVVFTTSWVIAAALFAASGWLGMWFKEPGIVPVMRVLAIGFVFIPFGTVTGALLARHYEAEKQAVVHVVGTVCFCASTLILGEMGHGAMSMAWGNLINIVACGIAYVPLRPKGMPWLPGFRHWKSVAHFGVGSLVTNCATTLNNSIPDILLGKLGSARHVGLLSRANSTVSIFSYVAGSTMNYGAVPYLAQTYHKGESLAPILARSTLLLTGVGWTALALTAVLGQDVVVALYGAKWIECVPAILPLVLAAVVTLAFNYIPMAVTAIGRPYLSAFPVVVTLATRILFGVLLFDGSLNGFAWALFFATVASAPVTAIQQSRYFGLTTAMMFRALLPSAVVALGTGAVAWLLAALLPASIPAMARLLVMLLPLALAWYLLLRATRHELVGEVHRLAAPLKARLALLRPNV</sequence>
<keyword evidence="6 7" id="KW-0472">Membrane</keyword>
<keyword evidence="3" id="KW-1003">Cell membrane</keyword>
<evidence type="ECO:0000256" key="1">
    <source>
        <dbReference type="ARBA" id="ARBA00004651"/>
    </source>
</evidence>
<evidence type="ECO:0000256" key="4">
    <source>
        <dbReference type="ARBA" id="ARBA00022692"/>
    </source>
</evidence>
<feature type="transmembrane region" description="Helical" evidence="7">
    <location>
        <begin position="38"/>
        <end position="58"/>
    </location>
</feature>
<comment type="subcellular location">
    <subcellularLocation>
        <location evidence="1">Cell membrane</location>
        <topology evidence="1">Multi-pass membrane protein</topology>
    </subcellularLocation>
</comment>
<feature type="transmembrane region" description="Helical" evidence="7">
    <location>
        <begin position="166"/>
        <end position="187"/>
    </location>
</feature>
<gene>
    <name evidence="8" type="ORF">GPY61_03015</name>
</gene>
<dbReference type="Pfam" id="PF13440">
    <property type="entry name" value="Polysacc_synt_3"/>
    <property type="match status" value="1"/>
</dbReference>
<feature type="transmembrane region" description="Helical" evidence="7">
    <location>
        <begin position="79"/>
        <end position="99"/>
    </location>
</feature>
<dbReference type="EMBL" id="WSES01000001">
    <property type="protein sequence ID" value="MVW58895.1"/>
    <property type="molecule type" value="Genomic_DNA"/>
</dbReference>
<evidence type="ECO:0000256" key="3">
    <source>
        <dbReference type="ARBA" id="ARBA00022475"/>
    </source>
</evidence>
<feature type="transmembrane region" description="Helical" evidence="7">
    <location>
        <begin position="12"/>
        <end position="32"/>
    </location>
</feature>
<keyword evidence="5 7" id="KW-1133">Transmembrane helix</keyword>
<accession>A0A7X3K652</accession>